<feature type="non-terminal residue" evidence="1">
    <location>
        <position position="1"/>
    </location>
</feature>
<name>A0A9R1LMV0_WHEAT</name>
<dbReference type="EMBL" id="CM022228">
    <property type="protein sequence ID" value="KAF7091749.1"/>
    <property type="molecule type" value="Genomic_DNA"/>
</dbReference>
<reference evidence="1" key="2">
    <citation type="submission" date="2020-03" db="EMBL/GenBank/DDBJ databases">
        <title>The second near-complete assembly of the hexaploid bread wheat (Triticum aestivum) genome.</title>
        <authorList>
            <person name="Zimin A.V."/>
            <person name="Puiu D."/>
            <person name="Shumante A."/>
            <person name="Alonge M."/>
            <person name="Salzberg S.L."/>
        </authorList>
    </citation>
    <scope>NUCLEOTIDE SEQUENCE</scope>
    <source>
        <tissue evidence="1">Leaf</tissue>
    </source>
</reference>
<gene>
    <name evidence="1" type="ORF">CFC21_094306</name>
</gene>
<protein>
    <submittedName>
        <fullName evidence="1">Uncharacterized protein</fullName>
    </submittedName>
</protein>
<organism evidence="1">
    <name type="scientific">Triticum aestivum</name>
    <name type="common">Wheat</name>
    <dbReference type="NCBI Taxonomy" id="4565"/>
    <lineage>
        <taxon>Eukaryota</taxon>
        <taxon>Viridiplantae</taxon>
        <taxon>Streptophyta</taxon>
        <taxon>Embryophyta</taxon>
        <taxon>Tracheophyta</taxon>
        <taxon>Spermatophyta</taxon>
        <taxon>Magnoliopsida</taxon>
        <taxon>Liliopsida</taxon>
        <taxon>Poales</taxon>
        <taxon>Poaceae</taxon>
        <taxon>BOP clade</taxon>
        <taxon>Pooideae</taxon>
        <taxon>Triticodae</taxon>
        <taxon>Triticeae</taxon>
        <taxon>Triticinae</taxon>
        <taxon>Triticum</taxon>
    </lineage>
</organism>
<proteinExistence type="predicted"/>
<dbReference type="Proteomes" id="UP000815260">
    <property type="component" value="Chromosome 6D"/>
</dbReference>
<comment type="caution">
    <text evidence="1">The sequence shown here is derived from an EMBL/GenBank/DDBJ whole genome shotgun (WGS) entry which is preliminary data.</text>
</comment>
<accession>A0A9R1LMV0</accession>
<reference evidence="1" key="1">
    <citation type="journal article" date="2017" name="Gigascience">
        <title>The first near-complete assembly of the hexaploid bread wheat genome, Triticum aestivum.</title>
        <authorList>
            <person name="Zimin A.V."/>
            <person name="Puiu D."/>
            <person name="Hall R."/>
            <person name="Kingan S."/>
            <person name="Clavijo B.J."/>
            <person name="Salzberg S.L."/>
        </authorList>
    </citation>
    <scope>NUCLEOTIDE SEQUENCE</scope>
    <source>
        <tissue evidence="1">Leaf</tissue>
    </source>
</reference>
<feature type="non-terminal residue" evidence="1">
    <location>
        <position position="11"/>
    </location>
</feature>
<sequence length="11" mass="1249">APPLRGRARVR</sequence>
<evidence type="ECO:0000313" key="1">
    <source>
        <dbReference type="EMBL" id="KAF7091749.1"/>
    </source>
</evidence>